<sequence length="320" mass="35081">MIVSLSRTRETNMPVQAVSLSSLFGFFLTIFVLTHPSTSTTDSFEYSGCSKLKYAQGTPYESNVNSVLKSLVNSAASSNFNNFKISVPGSSQNDIVYGLFQCRGDLSNSDCRDCVASSVSQLGTLCCDSTGGALQLEGCFVKYDNISFLGVEDKTVVSKKCGPSIGYDSDSLTRRDATMNSLAAGGQYFRNGGSGKVQGMAQCTQDLSLSKCQDCITEAIGRLRSECGSAAWGEMFLATCYARYSERGDNSNNDHGNNYYNPDPYPYRDHDYDYDHDHDDDNDNDVERILAILIGLIAGIALIIFVLYHIRKQFEHKGCK</sequence>
<dbReference type="PANTHER" id="PTHR32080:SF31">
    <property type="entry name" value="PLASMODESMATA-LOCATED PROTEIN 6"/>
    <property type="match status" value="1"/>
</dbReference>
<evidence type="ECO:0000256" key="8">
    <source>
        <dbReference type="ARBA" id="ARBA00022949"/>
    </source>
</evidence>
<keyword evidence="11" id="KW-1015">Disulfide bond</keyword>
<comment type="similarity">
    <text evidence="13">Belongs to the cysteine-rich repeat secretory protein family. Plasmodesmata-located proteins (PDLD) subfamily.</text>
</comment>
<keyword evidence="4" id="KW-0945">Host-virus interaction</keyword>
<evidence type="ECO:0000256" key="6">
    <source>
        <dbReference type="ARBA" id="ARBA00022729"/>
    </source>
</evidence>
<keyword evidence="8" id="KW-0965">Cell junction</keyword>
<keyword evidence="3" id="KW-1003">Cell membrane</keyword>
<dbReference type="GO" id="GO:0042742">
    <property type="term" value="P:defense response to bacterium"/>
    <property type="evidence" value="ECO:0007669"/>
    <property type="project" value="TreeGrafter"/>
</dbReference>
<keyword evidence="2" id="KW-0813">Transport</keyword>
<evidence type="ECO:0000256" key="12">
    <source>
        <dbReference type="ARBA" id="ARBA00024184"/>
    </source>
</evidence>
<keyword evidence="5 14" id="KW-0812">Transmembrane</keyword>
<evidence type="ECO:0000256" key="11">
    <source>
        <dbReference type="ARBA" id="ARBA00023157"/>
    </source>
</evidence>
<dbReference type="AlphaFoldDB" id="A0A5B6ZJR5"/>
<dbReference type="Pfam" id="PF01657">
    <property type="entry name" value="Stress-antifung"/>
    <property type="match status" value="2"/>
</dbReference>
<dbReference type="InterPro" id="IPR002902">
    <property type="entry name" value="GNK2"/>
</dbReference>
<dbReference type="Gene3D" id="3.30.430.20">
    <property type="entry name" value="Gnk2 domain, C-X8-C-X2-C motif"/>
    <property type="match status" value="2"/>
</dbReference>
<name>A0A5B6ZJR5_DAVIN</name>
<evidence type="ECO:0000259" key="15">
    <source>
        <dbReference type="PROSITE" id="PS51473"/>
    </source>
</evidence>
<dbReference type="GO" id="GO:0009506">
    <property type="term" value="C:plasmodesma"/>
    <property type="evidence" value="ECO:0007669"/>
    <property type="project" value="UniProtKB-SubCell"/>
</dbReference>
<feature type="domain" description="Gnk2-homologous" evidence="15">
    <location>
        <begin position="149"/>
        <end position="249"/>
    </location>
</feature>
<evidence type="ECO:0000256" key="5">
    <source>
        <dbReference type="ARBA" id="ARBA00022692"/>
    </source>
</evidence>
<evidence type="ECO:0000256" key="4">
    <source>
        <dbReference type="ARBA" id="ARBA00022581"/>
    </source>
</evidence>
<dbReference type="PROSITE" id="PS51473">
    <property type="entry name" value="GNK2"/>
    <property type="match status" value="2"/>
</dbReference>
<accession>A0A5B6ZJR5</accession>
<gene>
    <name evidence="16" type="ORF">Din_013616</name>
</gene>
<evidence type="ECO:0000256" key="10">
    <source>
        <dbReference type="ARBA" id="ARBA00023136"/>
    </source>
</evidence>
<dbReference type="CDD" id="cd23509">
    <property type="entry name" value="Gnk2-like"/>
    <property type="match status" value="2"/>
</dbReference>
<evidence type="ECO:0000256" key="7">
    <source>
        <dbReference type="ARBA" id="ARBA00022737"/>
    </source>
</evidence>
<feature type="transmembrane region" description="Helical" evidence="14">
    <location>
        <begin position="289"/>
        <end position="310"/>
    </location>
</feature>
<dbReference type="InterPro" id="IPR051378">
    <property type="entry name" value="Cell2Cell_Antifungal"/>
</dbReference>
<keyword evidence="6" id="KW-0732">Signal</keyword>
<keyword evidence="9 14" id="KW-1133">Transmembrane helix</keyword>
<proteinExistence type="inferred from homology"/>
<dbReference type="EMBL" id="GHES01013616">
    <property type="protein sequence ID" value="MPA44175.1"/>
    <property type="molecule type" value="Transcribed_RNA"/>
</dbReference>
<protein>
    <recommendedName>
        <fullName evidence="15">Gnk2-homologous domain-containing protein</fullName>
    </recommendedName>
</protein>
<evidence type="ECO:0000256" key="14">
    <source>
        <dbReference type="SAM" id="Phobius"/>
    </source>
</evidence>
<dbReference type="GO" id="GO:0005886">
    <property type="term" value="C:plasma membrane"/>
    <property type="evidence" value="ECO:0007669"/>
    <property type="project" value="UniProtKB-SubCell"/>
</dbReference>
<keyword evidence="10 14" id="KW-0472">Membrane</keyword>
<evidence type="ECO:0000256" key="2">
    <source>
        <dbReference type="ARBA" id="ARBA00022448"/>
    </source>
</evidence>
<comment type="subcellular location">
    <subcellularLocation>
        <location evidence="12">Cell junction</location>
        <location evidence="12">Plasmodesma</location>
    </subcellularLocation>
    <subcellularLocation>
        <location evidence="1">Cell membrane</location>
        <topology evidence="1">Single-pass type I membrane protein</topology>
    </subcellularLocation>
</comment>
<evidence type="ECO:0000256" key="13">
    <source>
        <dbReference type="ARBA" id="ARBA00038393"/>
    </source>
</evidence>
<keyword evidence="7" id="KW-0677">Repeat</keyword>
<dbReference type="FunFam" id="3.30.430.20:FF:000001">
    <property type="entry name" value="cysteine-rich repeat secretory protein 3"/>
    <property type="match status" value="1"/>
</dbReference>
<feature type="transmembrane region" description="Helical" evidence="14">
    <location>
        <begin position="12"/>
        <end position="33"/>
    </location>
</feature>
<dbReference type="InterPro" id="IPR038408">
    <property type="entry name" value="GNK2_sf"/>
</dbReference>
<evidence type="ECO:0000256" key="3">
    <source>
        <dbReference type="ARBA" id="ARBA00022475"/>
    </source>
</evidence>
<evidence type="ECO:0000313" key="16">
    <source>
        <dbReference type="EMBL" id="MPA44175.1"/>
    </source>
</evidence>
<reference evidence="16" key="1">
    <citation type="submission" date="2019-08" db="EMBL/GenBank/DDBJ databases">
        <title>Reference gene set and small RNA set construction with multiple tissues from Davidia involucrata Baill.</title>
        <authorList>
            <person name="Yang H."/>
            <person name="Zhou C."/>
            <person name="Li G."/>
            <person name="Wang J."/>
            <person name="Gao P."/>
            <person name="Wang M."/>
            <person name="Wang R."/>
            <person name="Zhao Y."/>
        </authorList>
    </citation>
    <scope>NUCLEOTIDE SEQUENCE</scope>
    <source>
        <tissue evidence="16">Mixed with DoveR01_LX</tissue>
    </source>
</reference>
<evidence type="ECO:0000256" key="1">
    <source>
        <dbReference type="ARBA" id="ARBA00004251"/>
    </source>
</evidence>
<organism evidence="16">
    <name type="scientific">Davidia involucrata</name>
    <name type="common">Dove tree</name>
    <dbReference type="NCBI Taxonomy" id="16924"/>
    <lineage>
        <taxon>Eukaryota</taxon>
        <taxon>Viridiplantae</taxon>
        <taxon>Streptophyta</taxon>
        <taxon>Embryophyta</taxon>
        <taxon>Tracheophyta</taxon>
        <taxon>Spermatophyta</taxon>
        <taxon>Magnoliopsida</taxon>
        <taxon>eudicotyledons</taxon>
        <taxon>Gunneridae</taxon>
        <taxon>Pentapetalae</taxon>
        <taxon>asterids</taxon>
        <taxon>Cornales</taxon>
        <taxon>Nyssaceae</taxon>
        <taxon>Davidia</taxon>
    </lineage>
</organism>
<feature type="domain" description="Gnk2-homologous" evidence="15">
    <location>
        <begin position="42"/>
        <end position="148"/>
    </location>
</feature>
<evidence type="ECO:0000256" key="9">
    <source>
        <dbReference type="ARBA" id="ARBA00022989"/>
    </source>
</evidence>
<dbReference type="PANTHER" id="PTHR32080">
    <property type="entry name" value="ANTIFUNGAL PROTEIN GINKBILOBIN-2-LIKE"/>
    <property type="match status" value="1"/>
</dbReference>